<evidence type="ECO:0000313" key="2">
    <source>
        <dbReference type="Proteomes" id="UP000001544"/>
    </source>
</evidence>
<sequence length="32" mass="3996">MLENYNLYTDRINLLFQEKQKRGQMPSFYLLQ</sequence>
<organism evidence="1 2">
    <name type="scientific">Alkalihalophilus pseudofirmus (strain ATCC BAA-2126 / JCM 17055 / OF4)</name>
    <name type="common">Bacillus pseudofirmus</name>
    <dbReference type="NCBI Taxonomy" id="398511"/>
    <lineage>
        <taxon>Bacteria</taxon>
        <taxon>Bacillati</taxon>
        <taxon>Bacillota</taxon>
        <taxon>Bacilli</taxon>
        <taxon>Bacillales</taxon>
        <taxon>Bacillaceae</taxon>
        <taxon>Alkalihalophilus</taxon>
    </lineage>
</organism>
<dbReference type="Proteomes" id="UP000001544">
    <property type="component" value="Chromosome"/>
</dbReference>
<accession>D3FT04</accession>
<evidence type="ECO:0000313" key="1">
    <source>
        <dbReference type="EMBL" id="ADC51869.1"/>
    </source>
</evidence>
<dbReference type="AlphaFoldDB" id="D3FT04"/>
<dbReference type="KEGG" id="bpf:BpOF4_19150"/>
<dbReference type="EMBL" id="CP001878">
    <property type="protein sequence ID" value="ADC51869.1"/>
    <property type="molecule type" value="Genomic_DNA"/>
</dbReference>
<reference evidence="1 2" key="1">
    <citation type="journal article" date="2011" name="Environ. Microbiol.">
        <title>Genome of alkaliphilic Bacillus pseudofirmus OF4 reveals adaptations that support the ability to grow in an external pH range from 7.5 to 11.4.</title>
        <authorList>
            <person name="Janto B."/>
            <person name="Ahmed A."/>
            <person name="Ito M."/>
            <person name="Liu J."/>
            <person name="Hicks D.B."/>
            <person name="Pagni S."/>
            <person name="Fackelmayer O.J."/>
            <person name="Smith T.A."/>
            <person name="Earl J."/>
            <person name="Elbourne L.D."/>
            <person name="Hassan K."/>
            <person name="Paulsen I.T."/>
            <person name="Kolsto A.B."/>
            <person name="Tourasse N.J."/>
            <person name="Ehrlich G.D."/>
            <person name="Boissy R."/>
            <person name="Ivey D.M."/>
            <person name="Li G."/>
            <person name="Xue Y."/>
            <person name="Ma Y."/>
            <person name="Hu F.Z."/>
            <person name="Krulwich T.A."/>
        </authorList>
    </citation>
    <scope>NUCLEOTIDE SEQUENCE [LARGE SCALE GENOMIC DNA]</scope>
    <source>
        <strain evidence="2">ATCC BAA-2126 / JCM 17055 / OF4</strain>
    </source>
</reference>
<protein>
    <submittedName>
        <fullName evidence="1">Uncharacterized protein</fullName>
    </submittedName>
</protein>
<dbReference type="HOGENOM" id="CLU_3388097_0_0_9"/>
<proteinExistence type="predicted"/>
<gene>
    <name evidence="1" type="ordered locus">BpOF4_19150</name>
</gene>
<keyword evidence="2" id="KW-1185">Reference proteome</keyword>
<name>D3FT04_ALKPO</name>